<evidence type="ECO:0000313" key="3">
    <source>
        <dbReference type="Ensembl" id="ENSAMXP00005004020.1"/>
    </source>
</evidence>
<evidence type="ECO:0000256" key="1">
    <source>
        <dbReference type="RuleBase" id="RU363019"/>
    </source>
</evidence>
<dbReference type="PANTHER" id="PTHR11071">
    <property type="entry name" value="PEPTIDYL-PROLYL CIS-TRANS ISOMERASE"/>
    <property type="match status" value="1"/>
</dbReference>
<dbReference type="PRINTS" id="PR00153">
    <property type="entry name" value="CSAPPISMRASE"/>
</dbReference>
<dbReference type="PANTHER" id="PTHR11071:SF561">
    <property type="entry name" value="PEPTIDYL-PROLYL CIS-TRANS ISOMERASE D-RELATED"/>
    <property type="match status" value="1"/>
</dbReference>
<comment type="similarity">
    <text evidence="1">Belongs to the cyclophilin-type PPIase family.</text>
</comment>
<keyword evidence="1" id="KW-0413">Isomerase</keyword>
<dbReference type="GeneID" id="103033169"/>
<dbReference type="Ensembl" id="ENSAMXT00005004580.1">
    <property type="protein sequence ID" value="ENSAMXP00005004020.1"/>
    <property type="gene ID" value="ENSAMXG00005002483.1"/>
</dbReference>
<accession>A0A8B9H2H7</accession>
<organism evidence="3 4">
    <name type="scientific">Astyanax mexicanus</name>
    <name type="common">Blind cave fish</name>
    <name type="synonym">Astyanax fasciatus mexicanus</name>
    <dbReference type="NCBI Taxonomy" id="7994"/>
    <lineage>
        <taxon>Eukaryota</taxon>
        <taxon>Metazoa</taxon>
        <taxon>Chordata</taxon>
        <taxon>Craniata</taxon>
        <taxon>Vertebrata</taxon>
        <taxon>Euteleostomi</taxon>
        <taxon>Actinopterygii</taxon>
        <taxon>Neopterygii</taxon>
        <taxon>Teleostei</taxon>
        <taxon>Ostariophysi</taxon>
        <taxon>Characiformes</taxon>
        <taxon>Characoidei</taxon>
        <taxon>Acestrorhamphidae</taxon>
        <taxon>Acestrorhamphinae</taxon>
        <taxon>Astyanax</taxon>
    </lineage>
</organism>
<dbReference type="EC" id="5.2.1.8" evidence="1"/>
<dbReference type="FunFam" id="2.40.100.10:FF:000048">
    <property type="entry name" value="Peptidyl-prolyl cis-trans isomerase"/>
    <property type="match status" value="1"/>
</dbReference>
<dbReference type="KEGG" id="amex:103033169"/>
<reference evidence="3" key="1">
    <citation type="submission" date="2025-08" db="UniProtKB">
        <authorList>
            <consortium name="Ensembl"/>
        </authorList>
    </citation>
    <scope>IDENTIFICATION</scope>
</reference>
<comment type="function">
    <text evidence="1">PPIases accelerate the folding of proteins. It catalyzes the cis-trans isomerization of proline imidic peptide bonds in oligopeptides.</text>
</comment>
<dbReference type="PROSITE" id="PS50072">
    <property type="entry name" value="CSA_PPIASE_2"/>
    <property type="match status" value="1"/>
</dbReference>
<dbReference type="Gene3D" id="2.40.100.10">
    <property type="entry name" value="Cyclophilin-like"/>
    <property type="match status" value="1"/>
</dbReference>
<dbReference type="Proteomes" id="UP000694621">
    <property type="component" value="Unplaced"/>
</dbReference>
<dbReference type="Pfam" id="PF00160">
    <property type="entry name" value="Pro_isomerase"/>
    <property type="match status" value="1"/>
</dbReference>
<sequence>MAPEVRVEITGLIKVHHFQVAKSIAEGLKQKFPDSFFEPTICPLLELDWNMYLADKKQELKGEMLQYRGSVVCFVNGQFIGDEKDLSRWAEKQWLFTFYRPPALYAAITDEYYQQHLLNTGHVFVYMDVEIGGEAAGRLLFELFSDLCPKTCKNFKALCTGEAGMSQNQLMLSYKNSLFHRVVPNGWLQGGDITPAGKGNGGESIYGATFGDEGFAVSHNKRGILGMANQGPHSNGSQFYITLQPALWMDTNYVAFGQVVEGTDVLRKLEEVPTYNERPKQDCRIVACGLFNP</sequence>
<evidence type="ECO:0000313" key="4">
    <source>
        <dbReference type="Proteomes" id="UP000694621"/>
    </source>
</evidence>
<protein>
    <recommendedName>
        <fullName evidence="1">Peptidyl-prolyl cis-trans isomerase</fullName>
        <shortName evidence="1">PPIase</shortName>
        <ecNumber evidence="1">5.2.1.8</ecNumber>
    </recommendedName>
</protein>
<dbReference type="GO" id="GO:0005737">
    <property type="term" value="C:cytoplasm"/>
    <property type="evidence" value="ECO:0007669"/>
    <property type="project" value="TreeGrafter"/>
</dbReference>
<dbReference type="OMA" id="ECKIINC"/>
<comment type="catalytic activity">
    <reaction evidence="1">
        <text>[protein]-peptidylproline (omega=180) = [protein]-peptidylproline (omega=0)</text>
        <dbReference type="Rhea" id="RHEA:16237"/>
        <dbReference type="Rhea" id="RHEA-COMP:10747"/>
        <dbReference type="Rhea" id="RHEA-COMP:10748"/>
        <dbReference type="ChEBI" id="CHEBI:83833"/>
        <dbReference type="ChEBI" id="CHEBI:83834"/>
        <dbReference type="EC" id="5.2.1.8"/>
    </reaction>
</comment>
<keyword evidence="1" id="KW-0697">Rotamase</keyword>
<dbReference type="CTD" id="285755"/>
<proteinExistence type="inferred from homology"/>
<feature type="domain" description="PPIase cyclophilin-type" evidence="2">
    <location>
        <begin position="126"/>
        <end position="290"/>
    </location>
</feature>
<dbReference type="InterPro" id="IPR002130">
    <property type="entry name" value="Cyclophilin-type_PPIase_dom"/>
</dbReference>
<name>A0A8B9H2H7_ASTMX</name>
<dbReference type="SUPFAM" id="SSF50891">
    <property type="entry name" value="Cyclophilin-like"/>
    <property type="match status" value="1"/>
</dbReference>
<dbReference type="AlphaFoldDB" id="A0A8B9H2H7"/>
<dbReference type="GO" id="GO:0003755">
    <property type="term" value="F:peptidyl-prolyl cis-trans isomerase activity"/>
    <property type="evidence" value="ECO:0007669"/>
    <property type="project" value="UniProtKB-UniRule"/>
</dbReference>
<evidence type="ECO:0000259" key="2">
    <source>
        <dbReference type="PROSITE" id="PS50072"/>
    </source>
</evidence>
<dbReference type="InterPro" id="IPR029000">
    <property type="entry name" value="Cyclophilin-like_dom_sf"/>
</dbReference>